<evidence type="ECO:0000313" key="3">
    <source>
        <dbReference type="EMBL" id="MER6274625.1"/>
    </source>
</evidence>
<feature type="domain" description="DUF6299" evidence="2">
    <location>
        <begin position="32"/>
        <end position="144"/>
    </location>
</feature>
<dbReference type="Pfam" id="PF19816">
    <property type="entry name" value="DUF6299"/>
    <property type="match status" value="1"/>
</dbReference>
<feature type="chain" id="PRO_5046986413" evidence="1">
    <location>
        <begin position="27"/>
        <end position="145"/>
    </location>
</feature>
<accession>A0ABV1TX55</accession>
<evidence type="ECO:0000256" key="1">
    <source>
        <dbReference type="SAM" id="SignalP"/>
    </source>
</evidence>
<protein>
    <submittedName>
        <fullName evidence="3">DUF6299 family protein</fullName>
    </submittedName>
</protein>
<organism evidence="3 4">
    <name type="scientific">Streptomyces sp. 900105755</name>
    <dbReference type="NCBI Taxonomy" id="3154389"/>
    <lineage>
        <taxon>Bacteria</taxon>
        <taxon>Bacillati</taxon>
        <taxon>Actinomycetota</taxon>
        <taxon>Actinomycetes</taxon>
        <taxon>Kitasatosporales</taxon>
        <taxon>Streptomycetaceae</taxon>
        <taxon>Streptomyces</taxon>
    </lineage>
</organism>
<feature type="signal peptide" evidence="1">
    <location>
        <begin position="1"/>
        <end position="26"/>
    </location>
</feature>
<dbReference type="Proteomes" id="UP001490365">
    <property type="component" value="Unassembled WGS sequence"/>
</dbReference>
<dbReference type="RefSeq" id="WP_351962823.1">
    <property type="nucleotide sequence ID" value="NZ_JBEOZM010000068.1"/>
</dbReference>
<name>A0ABV1TX55_9ACTN</name>
<comment type="caution">
    <text evidence="3">The sequence shown here is derived from an EMBL/GenBank/DDBJ whole genome shotgun (WGS) entry which is preliminary data.</text>
</comment>
<keyword evidence="4" id="KW-1185">Reference proteome</keyword>
<dbReference type="InterPro" id="IPR046266">
    <property type="entry name" value="DUF6299"/>
</dbReference>
<keyword evidence="1" id="KW-0732">Signal</keyword>
<evidence type="ECO:0000313" key="4">
    <source>
        <dbReference type="Proteomes" id="UP001490365"/>
    </source>
</evidence>
<dbReference type="EMBL" id="JBEOZM010000068">
    <property type="protein sequence ID" value="MER6274625.1"/>
    <property type="molecule type" value="Genomic_DNA"/>
</dbReference>
<reference evidence="3 4" key="1">
    <citation type="submission" date="2024-06" db="EMBL/GenBank/DDBJ databases">
        <title>The Natural Products Discovery Center: Release of the First 8490 Sequenced Strains for Exploring Actinobacteria Biosynthetic Diversity.</title>
        <authorList>
            <person name="Kalkreuter E."/>
            <person name="Kautsar S.A."/>
            <person name="Yang D."/>
            <person name="Bader C.D."/>
            <person name="Teijaro C.N."/>
            <person name="Fluegel L."/>
            <person name="Davis C.M."/>
            <person name="Simpson J.R."/>
            <person name="Lauterbach L."/>
            <person name="Steele A.D."/>
            <person name="Gui C."/>
            <person name="Meng S."/>
            <person name="Li G."/>
            <person name="Viehrig K."/>
            <person name="Ye F."/>
            <person name="Su P."/>
            <person name="Kiefer A.F."/>
            <person name="Nichols A."/>
            <person name="Cepeda A.J."/>
            <person name="Yan W."/>
            <person name="Fan B."/>
            <person name="Jiang Y."/>
            <person name="Adhikari A."/>
            <person name="Zheng C.-J."/>
            <person name="Schuster L."/>
            <person name="Cowan T.M."/>
            <person name="Smanski M.J."/>
            <person name="Chevrette M.G."/>
            <person name="De Carvalho L.P.S."/>
            <person name="Shen B."/>
        </authorList>
    </citation>
    <scope>NUCLEOTIDE SEQUENCE [LARGE SCALE GENOMIC DNA]</scope>
    <source>
        <strain evidence="3 4">NPDC001694</strain>
    </source>
</reference>
<gene>
    <name evidence="3" type="ORF">ABT211_46575</name>
</gene>
<sequence>MPLRPALAAALGSAALVCAAVAPATAAPAAAPAESVNVDPTGRLAADGTVTLSGTYTCTDATGPVFISASLSQDSPTFRHGIGGTQAVCDGAEHHWENTGEVASEKLKPGAANVEATILELRNTGGLPLPFFHAAGHQDITLTKA</sequence>
<evidence type="ECO:0000259" key="2">
    <source>
        <dbReference type="Pfam" id="PF19816"/>
    </source>
</evidence>
<proteinExistence type="predicted"/>